<proteinExistence type="predicted"/>
<dbReference type="InterPro" id="IPR010982">
    <property type="entry name" value="Lambda_DNA-bd_dom_sf"/>
</dbReference>
<dbReference type="Pfam" id="PF17765">
    <property type="entry name" value="MLTR_LBD"/>
    <property type="match status" value="1"/>
</dbReference>
<sequence>MVQAQRGSASELGTFLRAQRALVAPQDAGLPAAPGRRVAGLRREEVAVLSGVSADYYTRLEQGRERSPSAPVLDSICEALRMSADARDHAFRLARLAPKVGRDNEMISPELLQTMDAFPHAAAYVTNAAFRVLTANPIAAALIAPLQRRNSSVLAAIFVDPVAREYYVNWDEVARAAVSALRLAKSFVPAVPEVDELVNRLYKRSGAFREMWDDQRVAGLSATRKTIRHPDVGTLELSFQTFDVRSAPGQQLTVATAATGSASADALALLGALGATRRQEQAQPDH</sequence>
<dbReference type="Gene3D" id="1.10.260.40">
    <property type="entry name" value="lambda repressor-like DNA-binding domains"/>
    <property type="match status" value="1"/>
</dbReference>
<dbReference type="EMBL" id="CP027541">
    <property type="protein sequence ID" value="AWT57648.1"/>
    <property type="molecule type" value="Genomic_DNA"/>
</dbReference>
<dbReference type="Proteomes" id="UP000011200">
    <property type="component" value="Chromosome"/>
</dbReference>
<accession>A0A2U9Q0Y7</accession>
<evidence type="ECO:0000313" key="2">
    <source>
        <dbReference type="EMBL" id="AWT57648.1"/>
    </source>
</evidence>
<feature type="domain" description="HTH cro/C1-type" evidence="1">
    <location>
        <begin position="36"/>
        <end position="87"/>
    </location>
</feature>
<reference evidence="2 3" key="1">
    <citation type="journal article" date="2013" name="Genome Announc.">
        <title>Draft genome sequence of MKD8, a conjugal recipient Mycobacterium smegmatis strain.</title>
        <authorList>
            <person name="Gray T.A."/>
            <person name="Palumbo M.J."/>
            <person name="Derbyshire K.M."/>
        </authorList>
    </citation>
    <scope>NUCLEOTIDE SEQUENCE [LARGE SCALE GENOMIC DNA]</scope>
    <source>
        <strain evidence="2 3">MKD8</strain>
    </source>
</reference>
<evidence type="ECO:0000259" key="1">
    <source>
        <dbReference type="PROSITE" id="PS50943"/>
    </source>
</evidence>
<dbReference type="AlphaFoldDB" id="A0A2U9Q0Y7"/>
<dbReference type="GO" id="GO:0003677">
    <property type="term" value="F:DNA binding"/>
    <property type="evidence" value="ECO:0007669"/>
    <property type="project" value="UniProtKB-KW"/>
</dbReference>
<protein>
    <submittedName>
        <fullName evidence="2">DNA-binding protein</fullName>
    </submittedName>
</protein>
<dbReference type="CDD" id="cd00093">
    <property type="entry name" value="HTH_XRE"/>
    <property type="match status" value="1"/>
</dbReference>
<keyword evidence="2" id="KW-0238">DNA-binding</keyword>
<reference evidence="3" key="2">
    <citation type="submission" date="2018-03" db="EMBL/GenBank/DDBJ databases">
        <authorList>
            <person name="Derbyshire K."/>
            <person name="Gray T.A."/>
            <person name="Champion M."/>
        </authorList>
    </citation>
    <scope>NUCLEOTIDE SEQUENCE [LARGE SCALE GENOMIC DNA]</scope>
    <source>
        <strain evidence="3">MKD8</strain>
    </source>
</reference>
<dbReference type="PANTHER" id="PTHR35010:SF2">
    <property type="entry name" value="BLL4672 PROTEIN"/>
    <property type="match status" value="1"/>
</dbReference>
<dbReference type="Pfam" id="PF13560">
    <property type="entry name" value="HTH_31"/>
    <property type="match status" value="1"/>
</dbReference>
<organism evidence="2 3">
    <name type="scientific">Mycolicibacterium smegmatis (strain MKD8)</name>
    <name type="common">Mycobacterium smegmatis</name>
    <dbReference type="NCBI Taxonomy" id="1214915"/>
    <lineage>
        <taxon>Bacteria</taxon>
        <taxon>Bacillati</taxon>
        <taxon>Actinomycetota</taxon>
        <taxon>Actinomycetes</taxon>
        <taxon>Mycobacteriales</taxon>
        <taxon>Mycobacteriaceae</taxon>
        <taxon>Mycolicibacterium</taxon>
    </lineage>
</organism>
<dbReference type="Gene3D" id="3.30.450.180">
    <property type="match status" value="1"/>
</dbReference>
<dbReference type="InterPro" id="IPR041413">
    <property type="entry name" value="MLTR_LBD"/>
</dbReference>
<evidence type="ECO:0000313" key="3">
    <source>
        <dbReference type="Proteomes" id="UP000011200"/>
    </source>
</evidence>
<dbReference type="PROSITE" id="PS50943">
    <property type="entry name" value="HTH_CROC1"/>
    <property type="match status" value="1"/>
</dbReference>
<dbReference type="InterPro" id="IPR001387">
    <property type="entry name" value="Cro/C1-type_HTH"/>
</dbReference>
<gene>
    <name evidence="2" type="ORF">D806_067170</name>
</gene>
<dbReference type="SMART" id="SM00530">
    <property type="entry name" value="HTH_XRE"/>
    <property type="match status" value="1"/>
</dbReference>
<dbReference type="PANTHER" id="PTHR35010">
    <property type="entry name" value="BLL4672 PROTEIN-RELATED"/>
    <property type="match status" value="1"/>
</dbReference>
<name>A0A2U9Q0Y7_MYCSE</name>
<dbReference type="SUPFAM" id="SSF47413">
    <property type="entry name" value="lambda repressor-like DNA-binding domains"/>
    <property type="match status" value="1"/>
</dbReference>